<accession>A0AAU7QE46</accession>
<dbReference type="AlphaFoldDB" id="A0AAU7QE46"/>
<reference evidence="1" key="1">
    <citation type="submission" date="2024-06" db="EMBL/GenBank/DDBJ databases">
        <authorList>
            <person name="Coelho C."/>
            <person name="Bento M."/>
            <person name="Garcia E."/>
            <person name="Camelo A."/>
            <person name="Brandao I."/>
            <person name="Espirito Santo C."/>
            <person name="Trovao J."/>
            <person name="Verissimo A."/>
            <person name="Costa J."/>
            <person name="Tiago I."/>
        </authorList>
    </citation>
    <scope>NUCLEOTIDE SEQUENCE</scope>
    <source>
        <strain evidence="1">KWT182</strain>
    </source>
</reference>
<evidence type="ECO:0000313" key="1">
    <source>
        <dbReference type="EMBL" id="XBS71510.1"/>
    </source>
</evidence>
<gene>
    <name evidence="1" type="ORF">ABK905_11645</name>
</gene>
<protein>
    <submittedName>
        <fullName evidence="1">Uncharacterized protein</fullName>
    </submittedName>
</protein>
<proteinExistence type="predicted"/>
<organism evidence="1">
    <name type="scientific">Acerihabitans sp. KWT182</name>
    <dbReference type="NCBI Taxonomy" id="3157919"/>
    <lineage>
        <taxon>Bacteria</taxon>
        <taxon>Pseudomonadati</taxon>
        <taxon>Pseudomonadota</taxon>
        <taxon>Gammaproteobacteria</taxon>
        <taxon>Enterobacterales</taxon>
        <taxon>Pectobacteriaceae</taxon>
        <taxon>Acerihabitans</taxon>
    </lineage>
</organism>
<dbReference type="EMBL" id="CP157947">
    <property type="protein sequence ID" value="XBS71510.1"/>
    <property type="molecule type" value="Genomic_DNA"/>
</dbReference>
<sequence length="229" mass="26045">MKAHLMFKDKDFSLVEDISEQDGILINDLELDVLFNALSAGDKLIYSVARHACLSGLTTVEEIKFRQDILSDAIRYPEVIKNIYNLTGECIEMEKKTLNFGLFSNYPSSVLHSAINVLKFYFSNLKALRNMADRYITEFTSEGFVQFFSMLQKELDEGYLATVSGHLQLLKFHSGVLISARLGQGNSGTNYVLRRFPPARGNWLVRLFSPDLLFIPYISLLGMRMAPEH</sequence>
<name>A0AAU7QE46_9GAMM</name>